<proteinExistence type="predicted"/>
<dbReference type="PANTHER" id="PTHR10009">
    <property type="entry name" value="PROTEIN YELLOW-RELATED"/>
    <property type="match status" value="1"/>
</dbReference>
<name>A0A7H1MZW9_9PROT</name>
<reference evidence="3 4" key="1">
    <citation type="submission" date="2020-05" db="EMBL/GenBank/DDBJ databases">
        <title>Complete closed genome sequence of Defluviicoccus vanus.</title>
        <authorList>
            <person name="Bessarab I."/>
            <person name="Arumugam K."/>
            <person name="Maszenan A.M."/>
            <person name="Seviour R.J."/>
            <person name="Williams R.B."/>
        </authorList>
    </citation>
    <scope>NUCLEOTIDE SEQUENCE [LARGE SCALE GENOMIC DNA]</scope>
    <source>
        <strain evidence="3 4">Ben 114</strain>
    </source>
</reference>
<accession>A0A7H1MZW9</accession>
<dbReference type="Gene3D" id="2.120.10.30">
    <property type="entry name" value="TolB, C-terminal domain"/>
    <property type="match status" value="1"/>
</dbReference>
<dbReference type="PANTHER" id="PTHR10009:SF18">
    <property type="entry name" value="PROTEIN YELLOW-LIKE PROTEIN"/>
    <property type="match status" value="1"/>
</dbReference>
<evidence type="ECO:0000313" key="3">
    <source>
        <dbReference type="EMBL" id="QNT69005.1"/>
    </source>
</evidence>
<evidence type="ECO:0000313" key="4">
    <source>
        <dbReference type="Proteomes" id="UP000516369"/>
    </source>
</evidence>
<dbReference type="RefSeq" id="WP_190262517.1">
    <property type="nucleotide sequence ID" value="NZ_CP053923.1"/>
</dbReference>
<dbReference type="SUPFAM" id="SSF101898">
    <property type="entry name" value="NHL repeat"/>
    <property type="match status" value="1"/>
</dbReference>
<gene>
    <name evidence="3" type="ORF">HQ394_06125</name>
</gene>
<dbReference type="EMBL" id="CP053923">
    <property type="protein sequence ID" value="QNT69005.1"/>
    <property type="molecule type" value="Genomic_DNA"/>
</dbReference>
<dbReference type="Proteomes" id="UP000516369">
    <property type="component" value="Chromosome"/>
</dbReference>
<dbReference type="AlphaFoldDB" id="A0A7H1MZW9"/>
<sequence length="352" mass="37686">MDARADDTDANPSFETFATLQQAPGNIAITPDGRIIVSQHQFYNPTYRVVEVLADGSTRPFPNAEWASAPGPDGIGMQAVLGIHSDPVGVVWMLDNGSQPPRLIGWDTRTDQLARVIPIPAPASVEGSFLNDFAVDMTNGAFYIADFGQGAHGGAIVVVAAETGQARRLLAGHARTSAEDVAMMIDDRPVRARQANGEIVESRVAVNPITIDVANEWVYFGAMHGTSLYRVRTADLLDASLDESQLAQRVERFGPKPPSDGISIDNAGNVYVTDVQASGIGATTADGQYQLLFSDAEKVSWPDAIAAGPDGWMYVTVNKLHRTPQLNAGVNDASPPYYIVRFQPLAPVSVGR</sequence>
<evidence type="ECO:0000256" key="2">
    <source>
        <dbReference type="ARBA" id="ARBA00022525"/>
    </source>
</evidence>
<dbReference type="KEGG" id="dvn:HQ394_06125"/>
<dbReference type="InterPro" id="IPR011042">
    <property type="entry name" value="6-blade_b-propeller_TolB-like"/>
</dbReference>
<evidence type="ECO:0008006" key="5">
    <source>
        <dbReference type="Google" id="ProtNLM"/>
    </source>
</evidence>
<evidence type="ECO:0000256" key="1">
    <source>
        <dbReference type="ARBA" id="ARBA00004613"/>
    </source>
</evidence>
<organism evidence="3 4">
    <name type="scientific">Defluviicoccus vanus</name>
    <dbReference type="NCBI Taxonomy" id="111831"/>
    <lineage>
        <taxon>Bacteria</taxon>
        <taxon>Pseudomonadati</taxon>
        <taxon>Pseudomonadota</taxon>
        <taxon>Alphaproteobacteria</taxon>
        <taxon>Rhodospirillales</taxon>
        <taxon>Rhodospirillaceae</taxon>
        <taxon>Defluviicoccus</taxon>
    </lineage>
</organism>
<protein>
    <recommendedName>
        <fullName evidence="5">Gluconolaconase</fullName>
    </recommendedName>
</protein>
<comment type="subcellular location">
    <subcellularLocation>
        <location evidence="1">Secreted</location>
    </subcellularLocation>
</comment>
<dbReference type="GO" id="GO:0005576">
    <property type="term" value="C:extracellular region"/>
    <property type="evidence" value="ECO:0007669"/>
    <property type="project" value="UniProtKB-SubCell"/>
</dbReference>
<dbReference type="InterPro" id="IPR017996">
    <property type="entry name" value="MRJP/yellow-related"/>
</dbReference>
<keyword evidence="2" id="KW-0964">Secreted</keyword>
<dbReference type="Pfam" id="PF03022">
    <property type="entry name" value="MRJP"/>
    <property type="match status" value="1"/>
</dbReference>
<keyword evidence="4" id="KW-1185">Reference proteome</keyword>